<dbReference type="AlphaFoldDB" id="S0DQV8"/>
<protein>
    <submittedName>
        <fullName evidence="1">Uncharacterized protein</fullName>
    </submittedName>
</protein>
<sequence>MENDKTDYDDSPVKYIERLKSMINHTDGDDIADLMPQRQTPEEWLEALTKLDFTDCASVYELQSDLIDYVIEKFILCTGKDVFTVSAWPVAMTLEEPPISDLDSLHPGLLALEFFRGSEARPAPSDERVPKSSLPPVVLPIGRLLKGYTTESGISDSDATAYVLVVDAITPGHPVWLIWDRLAGHEPELDYVHPDKRDPVFGGVGKNFDAAQILPRIKDWLESYGNLDLSQLEESIKATGLVGFVKAKEATLGYVTELLGETESQPATDAMHGDEMSDARFAEIRAALATARDNSLDQYLRKACSIDDTPPRQSSLEWLQKLAIIDFANVEDICAHRHHLNFNKVEPFDLVANGEDDFIVGTWPRDLSYEEIDGEVHAALLSLETSALGAGKSLPKLILPVGELMNNKANRLETGYILVIDAVAPGHPVWLIYDRNRVDDLGEEQIVVDPTRRPLIFKGIEPNFDAAQIFPSVQDWIQSYGKVDFAQLEESIKATCITGAVQAKEILLSEAQELFRQ</sequence>
<dbReference type="VEuPathDB" id="FungiDB:FFUJ_03789"/>
<reference evidence="1 2" key="1">
    <citation type="journal article" date="2013" name="PLoS Pathog.">
        <title>Deciphering the cryptic genome: genome-wide analyses of the rice pathogen Fusarium fujikuroi reveal complex regulation of secondary metabolism and novel metabolites.</title>
        <authorList>
            <person name="Wiemann P."/>
            <person name="Sieber C.M."/>
            <person name="von Bargen K.W."/>
            <person name="Studt L."/>
            <person name="Niehaus E.M."/>
            <person name="Espino J.J."/>
            <person name="Huss K."/>
            <person name="Michielse C.B."/>
            <person name="Albermann S."/>
            <person name="Wagner D."/>
            <person name="Bergner S.V."/>
            <person name="Connolly L.R."/>
            <person name="Fischer A."/>
            <person name="Reuter G."/>
            <person name="Kleigrewe K."/>
            <person name="Bald T."/>
            <person name="Wingfield B.D."/>
            <person name="Ophir R."/>
            <person name="Freeman S."/>
            <person name="Hippler M."/>
            <person name="Smith K.M."/>
            <person name="Brown D.W."/>
            <person name="Proctor R.H."/>
            <person name="Munsterkotter M."/>
            <person name="Freitag M."/>
            <person name="Humpf H.U."/>
            <person name="Guldener U."/>
            <person name="Tudzynski B."/>
        </authorList>
    </citation>
    <scope>NUCLEOTIDE SEQUENCE [LARGE SCALE GENOMIC DNA]</scope>
    <source>
        <strain evidence="2">CBS 195.34 / IMI 58289 / NRRL A-6831</strain>
    </source>
</reference>
<proteinExistence type="predicted"/>
<dbReference type="RefSeq" id="XP_023427025.1">
    <property type="nucleotide sequence ID" value="XM_023573000.1"/>
</dbReference>
<dbReference type="Proteomes" id="UP000016800">
    <property type="component" value="Chromosome II"/>
</dbReference>
<evidence type="ECO:0000313" key="1">
    <source>
        <dbReference type="EMBL" id="CCT64944.1"/>
    </source>
</evidence>
<evidence type="ECO:0000313" key="2">
    <source>
        <dbReference type="Proteomes" id="UP000016800"/>
    </source>
</evidence>
<keyword evidence="2" id="KW-1185">Reference proteome</keyword>
<dbReference type="GeneID" id="35397270"/>
<organism evidence="1 2">
    <name type="scientific">Gibberella fujikuroi (strain CBS 195.34 / IMI 58289 / NRRL A-6831)</name>
    <name type="common">Bakanae and foot rot disease fungus</name>
    <name type="synonym">Fusarium fujikuroi</name>
    <dbReference type="NCBI Taxonomy" id="1279085"/>
    <lineage>
        <taxon>Eukaryota</taxon>
        <taxon>Fungi</taxon>
        <taxon>Dikarya</taxon>
        <taxon>Ascomycota</taxon>
        <taxon>Pezizomycotina</taxon>
        <taxon>Sordariomycetes</taxon>
        <taxon>Hypocreomycetidae</taxon>
        <taxon>Hypocreales</taxon>
        <taxon>Nectriaceae</taxon>
        <taxon>Fusarium</taxon>
        <taxon>Fusarium fujikuroi species complex</taxon>
    </lineage>
</organism>
<dbReference type="HOGENOM" id="CLU_040193_0_0_1"/>
<name>S0DQV8_GIBF5</name>
<gene>
    <name evidence="1" type="ORF">FFUJ_03789</name>
</gene>
<dbReference type="EMBL" id="HF679024">
    <property type="protein sequence ID" value="CCT64944.1"/>
    <property type="molecule type" value="Genomic_DNA"/>
</dbReference>
<accession>S0DQV8</accession>